<dbReference type="OrthoDB" id="4934715at2759"/>
<evidence type="ECO:0000313" key="10">
    <source>
        <dbReference type="Proteomes" id="UP000054771"/>
    </source>
</evidence>
<dbReference type="STRING" id="454130.A0A0U5G632"/>
<sequence length="725" mass="81118">MASQTIPRLTASSRQQKELISRPLAHSRRRDKPQLSCDQCRRRKSRCDRQRPCSCCTTRGQPCTYPEGSASMGPPQPLSGTSTAHDRIVRLERLVMSMMQSSTMKPDVDRTPDAGRQSMPGPATPADTIPIEASADEHSDCGSLRISDLELRYVGGDHWVAILDGIADLKDHIDRDEQLRLAGDYNAIGDEVDSADTLASPQDRGALLLYGCRHAASRDEILSALPPKYAVDRYVSHYFNYLDLVSSATVHGPSFLREYGAFWANPSSVPVMWIGLLFSMICLACIASDPPGDLEVEQNFLQVDLYREKVVQCLFMGEYTKSGPYVLETVINYVYIEFGTRTDADKDMWFLLALEVNLAKRMGYHRDPSHFPGISPFRGEMRRRLWATVLMSDILLSNQMGMPRMISDWQYDTSEPRNLDDTNFDEDTQELPQSRPESELTTALGIVARTRMLKALGTIADLTSAAKACSYTEVMRVDGILHEAVQSIPTPLKMKPMAASLTDSPQAIVSRLFIQHMFYKGQVMLHRRFVFTQASESDESHNYSLNTCVDASLGSLEIQHILDEETRPGGQLHVMRWRVTSIMNHQFLTATMLLCSMLHHEQTVEREAEIRAGLQRARAIWLRRSSISKEARKAAEAVSLVLARGKPTETCAKRDGPHDMVTGLDQGRPAVSPETANLNEGRLMPDFLGTYMPSGLQNPDLGVDMNIYGDLPDGWMMFVNWPGTG</sequence>
<dbReference type="CDD" id="cd00067">
    <property type="entry name" value="GAL4"/>
    <property type="match status" value="1"/>
</dbReference>
<dbReference type="SMART" id="SM00066">
    <property type="entry name" value="GAL4"/>
    <property type="match status" value="1"/>
</dbReference>
<dbReference type="Proteomes" id="UP000054771">
    <property type="component" value="Unassembled WGS sequence"/>
</dbReference>
<dbReference type="InterPro" id="IPR050613">
    <property type="entry name" value="Sec_Metabolite_Reg"/>
</dbReference>
<feature type="region of interest" description="Disordered" evidence="7">
    <location>
        <begin position="100"/>
        <end position="131"/>
    </location>
</feature>
<keyword evidence="4" id="KW-0238">DNA-binding</keyword>
<keyword evidence="2" id="KW-0479">Metal-binding</keyword>
<evidence type="ECO:0000259" key="8">
    <source>
        <dbReference type="PROSITE" id="PS50048"/>
    </source>
</evidence>
<evidence type="ECO:0000313" key="9">
    <source>
        <dbReference type="EMBL" id="CEL07570.1"/>
    </source>
</evidence>
<accession>A0A0U5G632</accession>
<dbReference type="Pfam" id="PF00172">
    <property type="entry name" value="Zn_clus"/>
    <property type="match status" value="1"/>
</dbReference>
<evidence type="ECO:0000256" key="7">
    <source>
        <dbReference type="SAM" id="MobiDB-lite"/>
    </source>
</evidence>
<dbReference type="SUPFAM" id="SSF57701">
    <property type="entry name" value="Zn2/Cys6 DNA-binding domain"/>
    <property type="match status" value="1"/>
</dbReference>
<dbReference type="PROSITE" id="PS50048">
    <property type="entry name" value="ZN2_CY6_FUNGAL_2"/>
    <property type="match status" value="1"/>
</dbReference>
<dbReference type="PROSITE" id="PS00463">
    <property type="entry name" value="ZN2_CY6_FUNGAL_1"/>
    <property type="match status" value="1"/>
</dbReference>
<dbReference type="Gene3D" id="4.10.240.10">
    <property type="entry name" value="Zn(2)-C6 fungal-type DNA-binding domain"/>
    <property type="match status" value="1"/>
</dbReference>
<protein>
    <recommendedName>
        <fullName evidence="8">Zn(2)-C6 fungal-type domain-containing protein</fullName>
    </recommendedName>
</protein>
<reference evidence="10" key="1">
    <citation type="journal article" date="2016" name="Genome Announc.">
        <title>Draft genome sequences of fungus Aspergillus calidoustus.</title>
        <authorList>
            <person name="Horn F."/>
            <person name="Linde J."/>
            <person name="Mattern D.J."/>
            <person name="Walther G."/>
            <person name="Guthke R."/>
            <person name="Scherlach K."/>
            <person name="Martin K."/>
            <person name="Brakhage A.A."/>
            <person name="Petzke L."/>
            <person name="Valiante V."/>
        </authorList>
    </citation>
    <scope>NUCLEOTIDE SEQUENCE [LARGE SCALE GENOMIC DNA]</scope>
    <source>
        <strain evidence="10">SF006504</strain>
    </source>
</reference>
<feature type="compositionally biased region" description="Polar residues" evidence="7">
    <location>
        <begin position="1"/>
        <end position="14"/>
    </location>
</feature>
<dbReference type="PANTHER" id="PTHR31001">
    <property type="entry name" value="UNCHARACTERIZED TRANSCRIPTIONAL REGULATORY PROTEIN"/>
    <property type="match status" value="1"/>
</dbReference>
<evidence type="ECO:0000256" key="5">
    <source>
        <dbReference type="ARBA" id="ARBA00023163"/>
    </source>
</evidence>
<dbReference type="InterPro" id="IPR036864">
    <property type="entry name" value="Zn2-C6_fun-type_DNA-bd_sf"/>
</dbReference>
<feature type="domain" description="Zn(2)-C6 fungal-type" evidence="8">
    <location>
        <begin position="36"/>
        <end position="65"/>
    </location>
</feature>
<dbReference type="EMBL" id="CDMC01000009">
    <property type="protein sequence ID" value="CEL07570.1"/>
    <property type="molecule type" value="Genomic_DNA"/>
</dbReference>
<feature type="region of interest" description="Disordered" evidence="7">
    <location>
        <begin position="417"/>
        <end position="436"/>
    </location>
</feature>
<evidence type="ECO:0000256" key="6">
    <source>
        <dbReference type="ARBA" id="ARBA00023242"/>
    </source>
</evidence>
<dbReference type="AlphaFoldDB" id="A0A0U5G632"/>
<proteinExistence type="predicted"/>
<evidence type="ECO:0000256" key="4">
    <source>
        <dbReference type="ARBA" id="ARBA00023125"/>
    </source>
</evidence>
<feature type="region of interest" description="Disordered" evidence="7">
    <location>
        <begin position="652"/>
        <end position="677"/>
    </location>
</feature>
<evidence type="ECO:0000256" key="2">
    <source>
        <dbReference type="ARBA" id="ARBA00022723"/>
    </source>
</evidence>
<keyword evidence="10" id="KW-1185">Reference proteome</keyword>
<dbReference type="InterPro" id="IPR007219">
    <property type="entry name" value="XnlR_reg_dom"/>
</dbReference>
<dbReference type="GO" id="GO:0006351">
    <property type="term" value="P:DNA-templated transcription"/>
    <property type="evidence" value="ECO:0007669"/>
    <property type="project" value="InterPro"/>
</dbReference>
<feature type="region of interest" description="Disordered" evidence="7">
    <location>
        <begin position="1"/>
        <end position="36"/>
    </location>
</feature>
<keyword evidence="5" id="KW-0804">Transcription</keyword>
<evidence type="ECO:0000256" key="3">
    <source>
        <dbReference type="ARBA" id="ARBA00023015"/>
    </source>
</evidence>
<dbReference type="GO" id="GO:0005634">
    <property type="term" value="C:nucleus"/>
    <property type="evidence" value="ECO:0007669"/>
    <property type="project" value="UniProtKB-SubCell"/>
</dbReference>
<dbReference type="GO" id="GO:0000981">
    <property type="term" value="F:DNA-binding transcription factor activity, RNA polymerase II-specific"/>
    <property type="evidence" value="ECO:0007669"/>
    <property type="project" value="InterPro"/>
</dbReference>
<name>A0A0U5G632_ASPCI</name>
<organism evidence="9 10">
    <name type="scientific">Aspergillus calidoustus</name>
    <dbReference type="NCBI Taxonomy" id="454130"/>
    <lineage>
        <taxon>Eukaryota</taxon>
        <taxon>Fungi</taxon>
        <taxon>Dikarya</taxon>
        <taxon>Ascomycota</taxon>
        <taxon>Pezizomycotina</taxon>
        <taxon>Eurotiomycetes</taxon>
        <taxon>Eurotiomycetidae</taxon>
        <taxon>Eurotiales</taxon>
        <taxon>Aspergillaceae</taxon>
        <taxon>Aspergillus</taxon>
        <taxon>Aspergillus subgen. Nidulantes</taxon>
    </lineage>
</organism>
<gene>
    <name evidence="9" type="ORF">ASPCAL10727</name>
</gene>
<dbReference type="Pfam" id="PF04082">
    <property type="entry name" value="Fungal_trans"/>
    <property type="match status" value="1"/>
</dbReference>
<dbReference type="InterPro" id="IPR001138">
    <property type="entry name" value="Zn2Cys6_DnaBD"/>
</dbReference>
<dbReference type="GO" id="GO:0003677">
    <property type="term" value="F:DNA binding"/>
    <property type="evidence" value="ECO:0007669"/>
    <property type="project" value="UniProtKB-KW"/>
</dbReference>
<keyword evidence="3" id="KW-0805">Transcription regulation</keyword>
<evidence type="ECO:0000256" key="1">
    <source>
        <dbReference type="ARBA" id="ARBA00004123"/>
    </source>
</evidence>
<comment type="subcellular location">
    <subcellularLocation>
        <location evidence="1">Nucleus</location>
    </subcellularLocation>
</comment>
<dbReference type="GO" id="GO:0008270">
    <property type="term" value="F:zinc ion binding"/>
    <property type="evidence" value="ECO:0007669"/>
    <property type="project" value="InterPro"/>
</dbReference>
<dbReference type="CDD" id="cd12148">
    <property type="entry name" value="fungal_TF_MHR"/>
    <property type="match status" value="1"/>
</dbReference>
<keyword evidence="6" id="KW-0539">Nucleus</keyword>
<dbReference type="SMART" id="SM00906">
    <property type="entry name" value="Fungal_trans"/>
    <property type="match status" value="1"/>
</dbReference>
<dbReference type="OMA" id="QSDCGSM"/>
<dbReference type="PANTHER" id="PTHR31001:SF74">
    <property type="entry name" value="ZN(II)2CYS6 TRANSCRIPTION FACTOR (EUROFUNG)"/>
    <property type="match status" value="1"/>
</dbReference>